<dbReference type="PANTHER" id="PTHR43442:SF3">
    <property type="entry name" value="GLUCONOKINASE-RELATED"/>
    <property type="match status" value="1"/>
</dbReference>
<evidence type="ECO:0000313" key="10">
    <source>
        <dbReference type="EMBL" id="GAA1791133.1"/>
    </source>
</evidence>
<proteinExistence type="inferred from homology"/>
<name>A0ABP4XQ54_9MICO</name>
<organism evidence="10 11">
    <name type="scientific">Nostocoides veronense</name>
    <dbReference type="NCBI Taxonomy" id="330836"/>
    <lineage>
        <taxon>Bacteria</taxon>
        <taxon>Bacillati</taxon>
        <taxon>Actinomycetota</taxon>
        <taxon>Actinomycetes</taxon>
        <taxon>Micrococcales</taxon>
        <taxon>Intrasporangiaceae</taxon>
        <taxon>Nostocoides</taxon>
    </lineage>
</organism>
<sequence length="178" mass="19806">MSVHHIPESRIRTRHVVVMGVSGCGKSTVAKGVAEAMNLPFAEADRFHPEENVAKMAAGIPLNDDDRYPWLRDLSAWMATQAAQGQSTTMACSALKREYRDILRAGPPELCFIHLNGPMEVIAERMAARTDHFMPVSLLASQFEALQPLEPDEVGVVLDLRKTPEELIDEAATWLRDR</sequence>
<evidence type="ECO:0000256" key="1">
    <source>
        <dbReference type="ARBA" id="ARBA00004761"/>
    </source>
</evidence>
<keyword evidence="11" id="KW-1185">Reference proteome</keyword>
<evidence type="ECO:0000256" key="9">
    <source>
        <dbReference type="RuleBase" id="RU363066"/>
    </source>
</evidence>
<keyword evidence="4 9" id="KW-0808">Transferase</keyword>
<dbReference type="Proteomes" id="UP001499938">
    <property type="component" value="Unassembled WGS sequence"/>
</dbReference>
<evidence type="ECO:0000256" key="8">
    <source>
        <dbReference type="ARBA" id="ARBA00048090"/>
    </source>
</evidence>
<gene>
    <name evidence="10" type="ORF">GCM10009811_15010</name>
</gene>
<dbReference type="Pfam" id="PF01202">
    <property type="entry name" value="SKI"/>
    <property type="match status" value="1"/>
</dbReference>
<evidence type="ECO:0000313" key="11">
    <source>
        <dbReference type="Proteomes" id="UP001499938"/>
    </source>
</evidence>
<accession>A0ABP4XQ54</accession>
<reference evidence="11" key="1">
    <citation type="journal article" date="2019" name="Int. J. Syst. Evol. Microbiol.">
        <title>The Global Catalogue of Microorganisms (GCM) 10K type strain sequencing project: providing services to taxonomists for standard genome sequencing and annotation.</title>
        <authorList>
            <consortium name="The Broad Institute Genomics Platform"/>
            <consortium name="The Broad Institute Genome Sequencing Center for Infectious Disease"/>
            <person name="Wu L."/>
            <person name="Ma J."/>
        </authorList>
    </citation>
    <scope>NUCLEOTIDE SEQUENCE [LARGE SCALE GENOMIC DNA]</scope>
    <source>
        <strain evidence="11">JCM 15592</strain>
    </source>
</reference>
<comment type="catalytic activity">
    <reaction evidence="8 9">
        <text>D-gluconate + ATP = 6-phospho-D-gluconate + ADP + H(+)</text>
        <dbReference type="Rhea" id="RHEA:19433"/>
        <dbReference type="ChEBI" id="CHEBI:15378"/>
        <dbReference type="ChEBI" id="CHEBI:18391"/>
        <dbReference type="ChEBI" id="CHEBI:30616"/>
        <dbReference type="ChEBI" id="CHEBI:58759"/>
        <dbReference type="ChEBI" id="CHEBI:456216"/>
        <dbReference type="EC" id="2.7.1.12"/>
    </reaction>
</comment>
<evidence type="ECO:0000256" key="5">
    <source>
        <dbReference type="ARBA" id="ARBA00022741"/>
    </source>
</evidence>
<dbReference type="InterPro" id="IPR027417">
    <property type="entry name" value="P-loop_NTPase"/>
</dbReference>
<dbReference type="CDD" id="cd02021">
    <property type="entry name" value="GntK"/>
    <property type="match status" value="1"/>
</dbReference>
<dbReference type="Gene3D" id="3.40.50.300">
    <property type="entry name" value="P-loop containing nucleotide triphosphate hydrolases"/>
    <property type="match status" value="1"/>
</dbReference>
<dbReference type="PANTHER" id="PTHR43442">
    <property type="entry name" value="GLUCONOKINASE-RELATED"/>
    <property type="match status" value="1"/>
</dbReference>
<evidence type="ECO:0000256" key="2">
    <source>
        <dbReference type="ARBA" id="ARBA00008420"/>
    </source>
</evidence>
<evidence type="ECO:0000256" key="4">
    <source>
        <dbReference type="ARBA" id="ARBA00022679"/>
    </source>
</evidence>
<comment type="pathway">
    <text evidence="1">Carbohydrate acid metabolism.</text>
</comment>
<dbReference type="EMBL" id="BAAAPO010000024">
    <property type="protein sequence ID" value="GAA1791133.1"/>
    <property type="molecule type" value="Genomic_DNA"/>
</dbReference>
<evidence type="ECO:0000256" key="7">
    <source>
        <dbReference type="ARBA" id="ARBA00022840"/>
    </source>
</evidence>
<keyword evidence="7 9" id="KW-0067">ATP-binding</keyword>
<evidence type="ECO:0000256" key="3">
    <source>
        <dbReference type="ARBA" id="ARBA00012054"/>
    </source>
</evidence>
<dbReference type="SUPFAM" id="SSF52540">
    <property type="entry name" value="P-loop containing nucleoside triphosphate hydrolases"/>
    <property type="match status" value="1"/>
</dbReference>
<dbReference type="InterPro" id="IPR006001">
    <property type="entry name" value="Therm_gnt_kin"/>
</dbReference>
<dbReference type="NCBIfam" id="TIGR01313">
    <property type="entry name" value="therm_gnt_kin"/>
    <property type="match status" value="1"/>
</dbReference>
<keyword evidence="5 9" id="KW-0547">Nucleotide-binding</keyword>
<dbReference type="RefSeq" id="WP_344083118.1">
    <property type="nucleotide sequence ID" value="NZ_BAAAPO010000024.1"/>
</dbReference>
<keyword evidence="6 9" id="KW-0418">Kinase</keyword>
<dbReference type="EC" id="2.7.1.12" evidence="3 9"/>
<comment type="caution">
    <text evidence="10">The sequence shown here is derived from an EMBL/GenBank/DDBJ whole genome shotgun (WGS) entry which is preliminary data.</text>
</comment>
<evidence type="ECO:0000256" key="6">
    <source>
        <dbReference type="ARBA" id="ARBA00022777"/>
    </source>
</evidence>
<comment type="similarity">
    <text evidence="2 9">Belongs to the gluconokinase GntK/GntV family.</text>
</comment>
<dbReference type="InterPro" id="IPR031322">
    <property type="entry name" value="Shikimate/glucono_kinase"/>
</dbReference>
<protein>
    <recommendedName>
        <fullName evidence="3 9">Gluconokinase</fullName>
        <ecNumber evidence="3 9">2.7.1.12</ecNumber>
    </recommendedName>
</protein>